<protein>
    <submittedName>
        <fullName evidence="2">Uncharacterized protein</fullName>
    </submittedName>
</protein>
<dbReference type="RefSeq" id="XP_033672346.1">
    <property type="nucleotide sequence ID" value="XM_033811662.1"/>
</dbReference>
<keyword evidence="3" id="KW-1185">Reference proteome</keyword>
<feature type="region of interest" description="Disordered" evidence="1">
    <location>
        <begin position="1"/>
        <end position="56"/>
    </location>
</feature>
<proteinExistence type="predicted"/>
<accession>A0A6A6CW86</accession>
<dbReference type="Proteomes" id="UP000799537">
    <property type="component" value="Unassembled WGS sequence"/>
</dbReference>
<evidence type="ECO:0000313" key="2">
    <source>
        <dbReference type="EMBL" id="KAF2171457.1"/>
    </source>
</evidence>
<feature type="compositionally biased region" description="Basic and acidic residues" evidence="1">
    <location>
        <begin position="36"/>
        <end position="46"/>
    </location>
</feature>
<feature type="compositionally biased region" description="Acidic residues" evidence="1">
    <location>
        <begin position="9"/>
        <end position="19"/>
    </location>
</feature>
<sequence length="232" mass="26149">MKIEGPKSDEDEDEDEDGEGGVRLEEVTEGAVMESRCSKKAERDSAPPKGKKKKTRLPVVNHVTEPVDEIASRVMQADLDFRHPQATLMLWAWCVLNVAGFVESHPQFREGISEGVTKLLVNGDGTTESTADDISGPRLQDEGVESAEARKRRKKKEKWYNQMRESTNEIADRFPYQQLNYAVIHNVTAWCILNVDGFAESGMIPRHQIPSKIQEVLEEMHGPYEDGPDLSR</sequence>
<evidence type="ECO:0000313" key="3">
    <source>
        <dbReference type="Proteomes" id="UP000799537"/>
    </source>
</evidence>
<gene>
    <name evidence="2" type="ORF">M409DRAFT_50894</name>
</gene>
<reference evidence="2" key="1">
    <citation type="journal article" date="2020" name="Stud. Mycol.">
        <title>101 Dothideomycetes genomes: a test case for predicting lifestyles and emergence of pathogens.</title>
        <authorList>
            <person name="Haridas S."/>
            <person name="Albert R."/>
            <person name="Binder M."/>
            <person name="Bloem J."/>
            <person name="Labutti K."/>
            <person name="Salamov A."/>
            <person name="Andreopoulos B."/>
            <person name="Baker S."/>
            <person name="Barry K."/>
            <person name="Bills G."/>
            <person name="Bluhm B."/>
            <person name="Cannon C."/>
            <person name="Castanera R."/>
            <person name="Culley D."/>
            <person name="Daum C."/>
            <person name="Ezra D."/>
            <person name="Gonzalez J."/>
            <person name="Henrissat B."/>
            <person name="Kuo A."/>
            <person name="Liang C."/>
            <person name="Lipzen A."/>
            <person name="Lutzoni F."/>
            <person name="Magnuson J."/>
            <person name="Mondo S."/>
            <person name="Nolan M."/>
            <person name="Ohm R."/>
            <person name="Pangilinan J."/>
            <person name="Park H.-J."/>
            <person name="Ramirez L."/>
            <person name="Alfaro M."/>
            <person name="Sun H."/>
            <person name="Tritt A."/>
            <person name="Yoshinaga Y."/>
            <person name="Zwiers L.-H."/>
            <person name="Turgeon B."/>
            <person name="Goodwin S."/>
            <person name="Spatafora J."/>
            <person name="Crous P."/>
            <person name="Grigoriev I."/>
        </authorList>
    </citation>
    <scope>NUCLEOTIDE SEQUENCE</scope>
    <source>
        <strain evidence="2">ATCC 36951</strain>
    </source>
</reference>
<evidence type="ECO:0000256" key="1">
    <source>
        <dbReference type="SAM" id="MobiDB-lite"/>
    </source>
</evidence>
<name>A0A6A6CW86_ZASCE</name>
<organism evidence="2 3">
    <name type="scientific">Zasmidium cellare ATCC 36951</name>
    <dbReference type="NCBI Taxonomy" id="1080233"/>
    <lineage>
        <taxon>Eukaryota</taxon>
        <taxon>Fungi</taxon>
        <taxon>Dikarya</taxon>
        <taxon>Ascomycota</taxon>
        <taxon>Pezizomycotina</taxon>
        <taxon>Dothideomycetes</taxon>
        <taxon>Dothideomycetidae</taxon>
        <taxon>Mycosphaerellales</taxon>
        <taxon>Mycosphaerellaceae</taxon>
        <taxon>Zasmidium</taxon>
    </lineage>
</organism>
<dbReference type="GeneID" id="54564934"/>
<dbReference type="EMBL" id="ML993583">
    <property type="protein sequence ID" value="KAF2171457.1"/>
    <property type="molecule type" value="Genomic_DNA"/>
</dbReference>
<feature type="region of interest" description="Disordered" evidence="1">
    <location>
        <begin position="123"/>
        <end position="151"/>
    </location>
</feature>
<dbReference type="AlphaFoldDB" id="A0A6A6CW86"/>